<feature type="transmembrane region" description="Helical" evidence="8">
    <location>
        <begin position="64"/>
        <end position="84"/>
    </location>
</feature>
<dbReference type="InterPro" id="IPR002549">
    <property type="entry name" value="AI-2E-like"/>
</dbReference>
<evidence type="ECO:0000256" key="4">
    <source>
        <dbReference type="ARBA" id="ARBA00022475"/>
    </source>
</evidence>
<name>B0C174_ACAM1</name>
<protein>
    <submittedName>
        <fullName evidence="9">Conserved hypothetical membrane protein</fullName>
    </submittedName>
</protein>
<proteinExistence type="inferred from homology"/>
<keyword evidence="6 8" id="KW-1133">Transmembrane helix</keyword>
<evidence type="ECO:0000256" key="1">
    <source>
        <dbReference type="ARBA" id="ARBA00004651"/>
    </source>
</evidence>
<evidence type="ECO:0000313" key="9">
    <source>
        <dbReference type="EMBL" id="ABW28472.1"/>
    </source>
</evidence>
<dbReference type="AlphaFoldDB" id="B0C174"/>
<dbReference type="HOGENOM" id="CLU_031275_8_1_3"/>
<evidence type="ECO:0000256" key="8">
    <source>
        <dbReference type="SAM" id="Phobius"/>
    </source>
</evidence>
<evidence type="ECO:0000256" key="3">
    <source>
        <dbReference type="ARBA" id="ARBA00022448"/>
    </source>
</evidence>
<dbReference type="PANTHER" id="PTHR21716">
    <property type="entry name" value="TRANSMEMBRANE PROTEIN"/>
    <property type="match status" value="1"/>
</dbReference>
<feature type="transmembrane region" description="Helical" evidence="8">
    <location>
        <begin position="309"/>
        <end position="342"/>
    </location>
</feature>
<accession>B0C174</accession>
<evidence type="ECO:0000256" key="2">
    <source>
        <dbReference type="ARBA" id="ARBA00009773"/>
    </source>
</evidence>
<dbReference type="OrthoDB" id="506451at2"/>
<feature type="transmembrane region" description="Helical" evidence="8">
    <location>
        <begin position="241"/>
        <end position="260"/>
    </location>
</feature>
<comment type="subcellular location">
    <subcellularLocation>
        <location evidence="1">Cell membrane</location>
        <topology evidence="1">Multi-pass membrane protein</topology>
    </subcellularLocation>
</comment>
<feature type="transmembrane region" description="Helical" evidence="8">
    <location>
        <begin position="218"/>
        <end position="235"/>
    </location>
</feature>
<reference evidence="9 10" key="1">
    <citation type="journal article" date="2008" name="Proc. Natl. Acad. Sci. U.S.A.">
        <title>Niche adaptation and genome expansion in the chlorophyll d-producing cyanobacterium Acaryochloris marina.</title>
        <authorList>
            <person name="Swingley W.D."/>
            <person name="Chen M."/>
            <person name="Cheung P.C."/>
            <person name="Conrad A.L."/>
            <person name="Dejesa L.C."/>
            <person name="Hao J."/>
            <person name="Honchak B.M."/>
            <person name="Karbach L.E."/>
            <person name="Kurdoglu A."/>
            <person name="Lahiri S."/>
            <person name="Mastrian S.D."/>
            <person name="Miyashita H."/>
            <person name="Page L."/>
            <person name="Ramakrishna P."/>
            <person name="Satoh S."/>
            <person name="Sattley W.M."/>
            <person name="Shimada Y."/>
            <person name="Taylor H.L."/>
            <person name="Tomo T."/>
            <person name="Tsuchiya T."/>
            <person name="Wang Z.T."/>
            <person name="Raymond J."/>
            <person name="Mimuro M."/>
            <person name="Blankenship R.E."/>
            <person name="Touchman J.W."/>
        </authorList>
    </citation>
    <scope>NUCLEOTIDE SEQUENCE [LARGE SCALE GENOMIC DNA]</scope>
    <source>
        <strain evidence="10">MBIC 11017</strain>
    </source>
</reference>
<keyword evidence="3" id="KW-0813">Transport</keyword>
<feature type="transmembrane region" description="Helical" evidence="8">
    <location>
        <begin position="7"/>
        <end position="28"/>
    </location>
</feature>
<keyword evidence="4" id="KW-1003">Cell membrane</keyword>
<keyword evidence="7 8" id="KW-0472">Membrane</keyword>
<organism evidence="9 10">
    <name type="scientific">Acaryochloris marina (strain MBIC 11017)</name>
    <dbReference type="NCBI Taxonomy" id="329726"/>
    <lineage>
        <taxon>Bacteria</taxon>
        <taxon>Bacillati</taxon>
        <taxon>Cyanobacteriota</taxon>
        <taxon>Cyanophyceae</taxon>
        <taxon>Acaryochloridales</taxon>
        <taxon>Acaryochloridaceae</taxon>
        <taxon>Acaryochloris</taxon>
    </lineage>
</organism>
<comment type="similarity">
    <text evidence="2">Belongs to the autoinducer-2 exporter (AI-2E) (TC 2.A.86) family.</text>
</comment>
<feature type="transmembrane region" description="Helical" evidence="8">
    <location>
        <begin position="158"/>
        <end position="177"/>
    </location>
</feature>
<dbReference type="EMBL" id="CP000828">
    <property type="protein sequence ID" value="ABW28472.1"/>
    <property type="molecule type" value="Genomic_DNA"/>
</dbReference>
<dbReference type="PANTHER" id="PTHR21716:SF53">
    <property type="entry name" value="PERMEASE PERM-RELATED"/>
    <property type="match status" value="1"/>
</dbReference>
<dbReference type="Proteomes" id="UP000000268">
    <property type="component" value="Chromosome"/>
</dbReference>
<evidence type="ECO:0000256" key="5">
    <source>
        <dbReference type="ARBA" id="ARBA00022692"/>
    </source>
</evidence>
<gene>
    <name evidence="9" type="ordered locus">AM1_3482</name>
</gene>
<dbReference type="GO" id="GO:0055085">
    <property type="term" value="P:transmembrane transport"/>
    <property type="evidence" value="ECO:0007669"/>
    <property type="project" value="TreeGrafter"/>
</dbReference>
<feature type="transmembrane region" description="Helical" evidence="8">
    <location>
        <begin position="267"/>
        <end position="289"/>
    </location>
</feature>
<dbReference type="eggNOG" id="COG0628">
    <property type="taxonomic scope" value="Bacteria"/>
</dbReference>
<feature type="transmembrane region" description="Helical" evidence="8">
    <location>
        <begin position="34"/>
        <end position="52"/>
    </location>
</feature>
<evidence type="ECO:0000256" key="6">
    <source>
        <dbReference type="ARBA" id="ARBA00022989"/>
    </source>
</evidence>
<dbReference type="RefSeq" id="WP_012163869.1">
    <property type="nucleotide sequence ID" value="NC_009925.1"/>
</dbReference>
<sequence length="364" mass="38914">MKPSEPSFTLSIASLMRVGVISLGLLLLWQLQNLVVVLMISIVLASTLAPIIQQVEALRAPRWLAVLGVYISLIGAAITATLVIGPTITEQIQRIVAALPGYLDALTTLIEDSIMQLGISKPEDLGMINQVLDLQALTAWTFRSSQKLILQSVDITKGLLGGVFNLLLALILSAYMLSDSQRLLQGLVALFPQPWEQRLADQVHPVSQRMGAYIQGRLLVSLILGTTVSIGLKLIGITEVALGLGAIAGLTNLIPFFGPVLGAIPALLVAVAQGGWTVVWVFLLFVLIQNLETYVLDPLVVSPSVNVPPLYQLLAVLGGTQVLGIIGALIAPPWVAAGGVLIENLYLQPKRDAEQQTQPEPEMG</sequence>
<evidence type="ECO:0000313" key="10">
    <source>
        <dbReference type="Proteomes" id="UP000000268"/>
    </source>
</evidence>
<dbReference type="GO" id="GO:0005886">
    <property type="term" value="C:plasma membrane"/>
    <property type="evidence" value="ECO:0007669"/>
    <property type="project" value="UniProtKB-SubCell"/>
</dbReference>
<dbReference type="STRING" id="329726.AM1_3482"/>
<evidence type="ECO:0000256" key="7">
    <source>
        <dbReference type="ARBA" id="ARBA00023136"/>
    </source>
</evidence>
<keyword evidence="5 8" id="KW-0812">Transmembrane</keyword>
<keyword evidence="10" id="KW-1185">Reference proteome</keyword>
<dbReference type="KEGG" id="amr:AM1_3482"/>
<dbReference type="Pfam" id="PF01594">
    <property type="entry name" value="AI-2E_transport"/>
    <property type="match status" value="1"/>
</dbReference>